<dbReference type="EMBL" id="NCKW01000106">
    <property type="protein sequence ID" value="POM81326.1"/>
    <property type="molecule type" value="Genomic_DNA"/>
</dbReference>
<evidence type="ECO:0000256" key="1">
    <source>
        <dbReference type="SAM" id="MobiDB-lite"/>
    </source>
</evidence>
<feature type="compositionally biased region" description="Basic and acidic residues" evidence="1">
    <location>
        <begin position="26"/>
        <end position="35"/>
    </location>
</feature>
<accession>A0A2P4YU86</accession>
<sequence>MNKSTTSTRGQEDQYEGGGSLSTSRVDNKAPHSECETLPARPAEEQCHVFDGVSGRQVKAGAVHLEALPEVSALLNLEGLSMMAELKAEEIAEMVLLKPETSPED</sequence>
<evidence type="ECO:0000313" key="2">
    <source>
        <dbReference type="EMBL" id="POM81326.1"/>
    </source>
</evidence>
<name>A0A2P4YU86_9STRA</name>
<organism evidence="2 3">
    <name type="scientific">Phytophthora palmivora</name>
    <dbReference type="NCBI Taxonomy" id="4796"/>
    <lineage>
        <taxon>Eukaryota</taxon>
        <taxon>Sar</taxon>
        <taxon>Stramenopiles</taxon>
        <taxon>Oomycota</taxon>
        <taxon>Peronosporomycetes</taxon>
        <taxon>Peronosporales</taxon>
        <taxon>Peronosporaceae</taxon>
        <taxon>Phytophthora</taxon>
    </lineage>
</organism>
<proteinExistence type="predicted"/>
<reference evidence="2 3" key="1">
    <citation type="journal article" date="2017" name="Genome Biol. Evol.">
        <title>Phytophthora megakarya and P. palmivora, closely related causal agents of cacao black pod rot, underwent increases in genome sizes and gene numbers by different mechanisms.</title>
        <authorList>
            <person name="Ali S.S."/>
            <person name="Shao J."/>
            <person name="Lary D.J."/>
            <person name="Kronmiller B."/>
            <person name="Shen D."/>
            <person name="Strem M.D."/>
            <person name="Amoako-Attah I."/>
            <person name="Akrofi A.Y."/>
            <person name="Begoude B.A."/>
            <person name="Ten Hoopen G.M."/>
            <person name="Coulibaly K."/>
            <person name="Kebe B.I."/>
            <person name="Melnick R.L."/>
            <person name="Guiltinan M.J."/>
            <person name="Tyler B.M."/>
            <person name="Meinhardt L.W."/>
            <person name="Bailey B.A."/>
        </authorList>
    </citation>
    <scope>NUCLEOTIDE SEQUENCE [LARGE SCALE GENOMIC DNA]</scope>
    <source>
        <strain evidence="3">sbr112.9</strain>
    </source>
</reference>
<feature type="region of interest" description="Disordered" evidence="1">
    <location>
        <begin position="1"/>
        <end position="43"/>
    </location>
</feature>
<dbReference type="Proteomes" id="UP000237271">
    <property type="component" value="Unassembled WGS sequence"/>
</dbReference>
<keyword evidence="3" id="KW-1185">Reference proteome</keyword>
<protein>
    <submittedName>
        <fullName evidence="2">Pol protein</fullName>
    </submittedName>
</protein>
<dbReference type="AlphaFoldDB" id="A0A2P4YU86"/>
<evidence type="ECO:0000313" key="3">
    <source>
        <dbReference type="Proteomes" id="UP000237271"/>
    </source>
</evidence>
<gene>
    <name evidence="2" type="ORF">PHPALM_722</name>
</gene>
<comment type="caution">
    <text evidence="2">The sequence shown here is derived from an EMBL/GenBank/DDBJ whole genome shotgun (WGS) entry which is preliminary data.</text>
</comment>